<evidence type="ECO:0000313" key="8">
    <source>
        <dbReference type="EMBL" id="KKQ71260.1"/>
    </source>
</evidence>
<dbReference type="Pfam" id="PF04055">
    <property type="entry name" value="Radical_SAM"/>
    <property type="match status" value="1"/>
</dbReference>
<dbReference type="PROSITE" id="PS51918">
    <property type="entry name" value="RADICAL_SAM"/>
    <property type="match status" value="1"/>
</dbReference>
<evidence type="ECO:0000259" key="7">
    <source>
        <dbReference type="PROSITE" id="PS51918"/>
    </source>
</evidence>
<keyword evidence="2" id="KW-0004">4Fe-4S</keyword>
<dbReference type="PANTHER" id="PTHR11228">
    <property type="entry name" value="RADICAL SAM DOMAIN PROTEIN"/>
    <property type="match status" value="1"/>
</dbReference>
<evidence type="ECO:0000256" key="1">
    <source>
        <dbReference type="ARBA" id="ARBA00001966"/>
    </source>
</evidence>
<dbReference type="SFLD" id="SFLDS00029">
    <property type="entry name" value="Radical_SAM"/>
    <property type="match status" value="1"/>
</dbReference>
<dbReference type="CDD" id="cd21109">
    <property type="entry name" value="SPASM"/>
    <property type="match status" value="1"/>
</dbReference>
<dbReference type="GO" id="GO:0051539">
    <property type="term" value="F:4 iron, 4 sulfur cluster binding"/>
    <property type="evidence" value="ECO:0007669"/>
    <property type="project" value="UniProtKB-KW"/>
</dbReference>
<dbReference type="InterPro" id="IPR058240">
    <property type="entry name" value="rSAM_sf"/>
</dbReference>
<dbReference type="Proteomes" id="UP000034022">
    <property type="component" value="Unassembled WGS sequence"/>
</dbReference>
<evidence type="ECO:0000256" key="6">
    <source>
        <dbReference type="ARBA" id="ARBA00023014"/>
    </source>
</evidence>
<evidence type="ECO:0000313" key="9">
    <source>
        <dbReference type="Proteomes" id="UP000034022"/>
    </source>
</evidence>
<dbReference type="InterPro" id="IPR017200">
    <property type="entry name" value="PqqE-like"/>
</dbReference>
<dbReference type="CDD" id="cd01335">
    <property type="entry name" value="Radical_SAM"/>
    <property type="match status" value="1"/>
</dbReference>
<dbReference type="InterPro" id="IPR007197">
    <property type="entry name" value="rSAM"/>
</dbReference>
<comment type="cofactor">
    <cofactor evidence="1">
        <name>[4Fe-4S] cluster</name>
        <dbReference type="ChEBI" id="CHEBI:49883"/>
    </cofactor>
</comment>
<dbReference type="EMBL" id="LBUU01000001">
    <property type="protein sequence ID" value="KKQ71260.1"/>
    <property type="molecule type" value="Genomic_DNA"/>
</dbReference>
<dbReference type="PANTHER" id="PTHR11228:SF7">
    <property type="entry name" value="PQQA PEPTIDE CYCLASE"/>
    <property type="match status" value="1"/>
</dbReference>
<dbReference type="GO" id="GO:0003824">
    <property type="term" value="F:catalytic activity"/>
    <property type="evidence" value="ECO:0007669"/>
    <property type="project" value="InterPro"/>
</dbReference>
<evidence type="ECO:0000256" key="4">
    <source>
        <dbReference type="ARBA" id="ARBA00022723"/>
    </source>
</evidence>
<dbReference type="SMART" id="SM00729">
    <property type="entry name" value="Elp3"/>
    <property type="match status" value="1"/>
</dbReference>
<sequence>MIKKQLKKIILNTPVLSGYVKRYYDDKQEHDLQTRIRGFLAQPELPYMKEAPEKYGVGHEPTIRCNLRCKMCYQADTRALRRSELTTDEVLGIYEKLKGKMKSIKLVGGEPLIRGDIFELMDYLDKNDIRITLQSNCTLINDEMMTKLGRYKNLTDVIASLDGKEEVHDAIRGVPGTFARLQKALSLVKGKRPDINITIFGMMLINDNVDKLYELIDTAKELGINSLNILFEQVYVTQNVENTKKIFKQELGWEPGTYQINTQIREPEFAADLDISELEKKLEKIREYGIMKKCYVNFTPFNYYQNIKGYLKKKPVQVFCTKLLSPQFRINQRGDVIWCDTIEKSFGNLTEKTPDEIWLSEDYQKFRQFLFKHSLPVCTRCCKGVYIEKMPEVLKRH</sequence>
<organism evidence="8 9">
    <name type="scientific">Candidatus Falkowbacteria bacterium GW2011_GWE1_38_31</name>
    <dbReference type="NCBI Taxonomy" id="1618638"/>
    <lineage>
        <taxon>Bacteria</taxon>
        <taxon>Candidatus Falkowiibacteriota</taxon>
    </lineage>
</organism>
<evidence type="ECO:0000256" key="2">
    <source>
        <dbReference type="ARBA" id="ARBA00022485"/>
    </source>
</evidence>
<evidence type="ECO:0000256" key="5">
    <source>
        <dbReference type="ARBA" id="ARBA00023004"/>
    </source>
</evidence>
<dbReference type="SUPFAM" id="SSF102114">
    <property type="entry name" value="Radical SAM enzymes"/>
    <property type="match status" value="1"/>
</dbReference>
<proteinExistence type="predicted"/>
<dbReference type="GO" id="GO:0046872">
    <property type="term" value="F:metal ion binding"/>
    <property type="evidence" value="ECO:0007669"/>
    <property type="project" value="UniProtKB-KW"/>
</dbReference>
<dbReference type="PIRSF" id="PIRSF037420">
    <property type="entry name" value="PQQ_syn_pqqE"/>
    <property type="match status" value="1"/>
</dbReference>
<gene>
    <name evidence="8" type="ORF">US91_C0001G0187</name>
</gene>
<dbReference type="Gene3D" id="3.20.20.70">
    <property type="entry name" value="Aldolase class I"/>
    <property type="match status" value="2"/>
</dbReference>
<accession>A0A0G0K726</accession>
<keyword evidence="3" id="KW-0949">S-adenosyl-L-methionine</keyword>
<keyword evidence="4" id="KW-0479">Metal-binding</keyword>
<keyword evidence="5" id="KW-0408">Iron</keyword>
<dbReference type="InterPro" id="IPR023885">
    <property type="entry name" value="4Fe4S-binding_SPASM_dom"/>
</dbReference>
<reference evidence="8 9" key="1">
    <citation type="journal article" date="2015" name="Nature">
        <title>rRNA introns, odd ribosomes, and small enigmatic genomes across a large radiation of phyla.</title>
        <authorList>
            <person name="Brown C.T."/>
            <person name="Hug L.A."/>
            <person name="Thomas B.C."/>
            <person name="Sharon I."/>
            <person name="Castelle C.J."/>
            <person name="Singh A."/>
            <person name="Wilkins M.J."/>
            <person name="Williams K.H."/>
            <person name="Banfield J.F."/>
        </authorList>
    </citation>
    <scope>NUCLEOTIDE SEQUENCE [LARGE SCALE GENOMIC DNA]</scope>
</reference>
<comment type="caution">
    <text evidence="8">The sequence shown here is derived from an EMBL/GenBank/DDBJ whole genome shotgun (WGS) entry which is preliminary data.</text>
</comment>
<evidence type="ECO:0000256" key="3">
    <source>
        <dbReference type="ARBA" id="ARBA00022691"/>
    </source>
</evidence>
<protein>
    <submittedName>
        <fullName evidence="8">Heme biosynthesis protein (NirJ-2)</fullName>
    </submittedName>
</protein>
<dbReference type="InterPro" id="IPR006638">
    <property type="entry name" value="Elp3/MiaA/NifB-like_rSAM"/>
</dbReference>
<feature type="domain" description="Radical SAM core" evidence="7">
    <location>
        <begin position="51"/>
        <end position="291"/>
    </location>
</feature>
<dbReference type="SFLD" id="SFLDG01386">
    <property type="entry name" value="main_SPASM_domain-containing"/>
    <property type="match status" value="1"/>
</dbReference>
<dbReference type="AlphaFoldDB" id="A0A0G0K726"/>
<dbReference type="SFLD" id="SFLDG01067">
    <property type="entry name" value="SPASM/twitch_domain_containing"/>
    <property type="match status" value="1"/>
</dbReference>
<dbReference type="InterPro" id="IPR013785">
    <property type="entry name" value="Aldolase_TIM"/>
</dbReference>
<name>A0A0G0K726_9BACT</name>
<dbReference type="InterPro" id="IPR050377">
    <property type="entry name" value="Radical_SAM_PqqE_MftC-like"/>
</dbReference>
<keyword evidence="6" id="KW-0411">Iron-sulfur</keyword>
<dbReference type="Pfam" id="PF13186">
    <property type="entry name" value="SPASM"/>
    <property type="match status" value="1"/>
</dbReference>